<protein>
    <submittedName>
        <fullName evidence="1">Transposase</fullName>
    </submittedName>
</protein>
<reference evidence="1 2" key="1">
    <citation type="submission" date="2017-05" db="EMBL/GenBank/DDBJ databases">
        <authorList>
            <person name="Varghese N."/>
            <person name="Submissions S."/>
        </authorList>
    </citation>
    <scope>NUCLEOTIDE SEQUENCE [LARGE SCALE GENOMIC DNA]</scope>
    <source>
        <strain evidence="1 2">DSM 28009</strain>
    </source>
</reference>
<keyword evidence="2" id="KW-1185">Reference proteome</keyword>
<sequence>MARKRYSDEDILKLLREIELKLADGDDVRTACRGVGVSDATYYNWRRPLVFEERNRVAIGITLLEIGFIKPRESHSCQHNLLPRSTKIQPRSFISSGRYLPSGKPAFRKAST</sequence>
<proteinExistence type="predicted"/>
<dbReference type="GO" id="GO:0004803">
    <property type="term" value="F:transposase activity"/>
    <property type="evidence" value="ECO:0007669"/>
    <property type="project" value="InterPro"/>
</dbReference>
<gene>
    <name evidence="1" type="ORF">SAMN06265380_11590</name>
</gene>
<dbReference type="AlphaFoldDB" id="A0A521F306"/>
<dbReference type="RefSeq" id="WP_142639642.1">
    <property type="nucleotide sequence ID" value="NZ_FXTE01000015.1"/>
</dbReference>
<dbReference type="Proteomes" id="UP000319555">
    <property type="component" value="Unassembled WGS sequence"/>
</dbReference>
<dbReference type="EMBL" id="FXTE01000015">
    <property type="protein sequence ID" value="SMO89890.1"/>
    <property type="molecule type" value="Genomic_DNA"/>
</dbReference>
<dbReference type="Pfam" id="PF01527">
    <property type="entry name" value="HTH_Tnp_1"/>
    <property type="match status" value="1"/>
</dbReference>
<dbReference type="GO" id="GO:0006313">
    <property type="term" value="P:DNA transposition"/>
    <property type="evidence" value="ECO:0007669"/>
    <property type="project" value="InterPro"/>
</dbReference>
<organism evidence="1 2">
    <name type="scientific">Ruegeria faecimaris</name>
    <dbReference type="NCBI Taxonomy" id="686389"/>
    <lineage>
        <taxon>Bacteria</taxon>
        <taxon>Pseudomonadati</taxon>
        <taxon>Pseudomonadota</taxon>
        <taxon>Alphaproteobacteria</taxon>
        <taxon>Rhodobacterales</taxon>
        <taxon>Roseobacteraceae</taxon>
        <taxon>Ruegeria</taxon>
    </lineage>
</organism>
<accession>A0A521F306</accession>
<name>A0A521F306_9RHOB</name>
<dbReference type="OrthoDB" id="9813285at2"/>
<dbReference type="GO" id="GO:0003677">
    <property type="term" value="F:DNA binding"/>
    <property type="evidence" value="ECO:0007669"/>
    <property type="project" value="InterPro"/>
</dbReference>
<evidence type="ECO:0000313" key="2">
    <source>
        <dbReference type="Proteomes" id="UP000319555"/>
    </source>
</evidence>
<evidence type="ECO:0000313" key="1">
    <source>
        <dbReference type="EMBL" id="SMO89890.1"/>
    </source>
</evidence>
<dbReference type="InterPro" id="IPR002514">
    <property type="entry name" value="Transposase_8"/>
</dbReference>